<gene>
    <name evidence="2" type="ORF">EMCG_03005</name>
</gene>
<feature type="region of interest" description="Disordered" evidence="1">
    <location>
        <begin position="984"/>
        <end position="1019"/>
    </location>
</feature>
<dbReference type="VEuPathDB" id="FungiDB:EMCG_03005"/>
<dbReference type="OrthoDB" id="5341924at2759"/>
<reference evidence="3" key="1">
    <citation type="journal article" date="2015" name="PLoS Genet.">
        <title>The dynamic genome and transcriptome of the human fungal pathogen Blastomyces and close relative Emmonsia.</title>
        <authorList>
            <person name="Munoz J.F."/>
            <person name="Gauthier G.M."/>
            <person name="Desjardins C.A."/>
            <person name="Gallo J.E."/>
            <person name="Holder J."/>
            <person name="Sullivan T.D."/>
            <person name="Marty A.J."/>
            <person name="Carmen J.C."/>
            <person name="Chen Z."/>
            <person name="Ding L."/>
            <person name="Gujja S."/>
            <person name="Magrini V."/>
            <person name="Misas E."/>
            <person name="Mitreva M."/>
            <person name="Priest M."/>
            <person name="Saif S."/>
            <person name="Whiston E.A."/>
            <person name="Young S."/>
            <person name="Zeng Q."/>
            <person name="Goldman W.E."/>
            <person name="Mardis E.R."/>
            <person name="Taylor J.W."/>
            <person name="McEwen J.G."/>
            <person name="Clay O.K."/>
            <person name="Klein B.S."/>
            <person name="Cuomo C.A."/>
        </authorList>
    </citation>
    <scope>NUCLEOTIDE SEQUENCE [LARGE SCALE GENOMIC DNA]</scope>
    <source>
        <strain evidence="3">UAMH 3008</strain>
    </source>
</reference>
<dbReference type="Proteomes" id="UP000034164">
    <property type="component" value="Unassembled WGS sequence"/>
</dbReference>
<evidence type="ECO:0000256" key="1">
    <source>
        <dbReference type="SAM" id="MobiDB-lite"/>
    </source>
</evidence>
<name>A0A0G2HXS3_9EURO</name>
<organism evidence="2 3">
    <name type="scientific">[Emmonsia] crescens</name>
    <dbReference type="NCBI Taxonomy" id="73230"/>
    <lineage>
        <taxon>Eukaryota</taxon>
        <taxon>Fungi</taxon>
        <taxon>Dikarya</taxon>
        <taxon>Ascomycota</taxon>
        <taxon>Pezizomycotina</taxon>
        <taxon>Eurotiomycetes</taxon>
        <taxon>Eurotiomycetidae</taxon>
        <taxon>Onygenales</taxon>
        <taxon>Ajellomycetaceae</taxon>
        <taxon>Emergomyces</taxon>
    </lineage>
</organism>
<dbReference type="AlphaFoldDB" id="A0A0G2HXS3"/>
<sequence>MQACLRPGRAKCLGHGLRLAPGSAIIPSWKLTGFRSRNFGPPPSIESVATLLVRSWNPARRLPGPYEEKKNPSRWVSELERYLPSELRENMKDDNYLEEEPESEKCLAILDLLDHARSPESLGYDLLAYLGVKLGRWSAVHAIVNRLLDNAEEAEKPLSALRKGSLPSNIDWASLGPFDTMTGDECTKLRAPGILQTEGQVSMDSIDLYNDGPRVTSRMGEKSTRIGTMEEVWPALGSIVLGAADLPLEESRTAMFYFYRIVARLHHLDYIPHGVYKYTKSRVPERLNRGTPAMHLLSSHIMNVLSDAVWIGNEIDTAAFALATGKDVSAATKYKIQVRPLGPEIWLEFILWCCVEGGFNIEGSWILRQLAIKKTRWFVESFASHSIDLDAITSSKIDRYDTWASCACGSKSANVNESLGPFVGLGKRTISSEVVTSMMDGLNNCVKVGVGHRGVYYTSILDYMKSLMQLLNENKVYLKPRDVDHLIVRMMEARGVVPEVDPKAFEHLLKLASNIPNPVPEESLEANAHPHPLDRSGVVSGLNRYILDAYANEEQIYRARRLFDKLNAINRSATTVIKHQFPKELTESPETNPLDRTVTGQAVPQAMFSIPSPNTASLTGFSSSSLSQLLDFSISSGVHDFARQLLFANGDGRATIPRECYSDDLLAPAIIRYAAAIKDEKLLSTVAEDLPLPWSIPVIKAFFGYAIQHHDWDRINEILLHLQNTNGSGWDSEEVASLAAAIIRLDKVYSISGQKGNSKQGQQNTLMIAGEILAKLLRGKFNPTPNYSEGDTKYHEAMLFQFLRIFKSIRGTLSDLCQKVNPQWTARQPPAATIPSSAFNQILSAVVETRGSESGKRLYRLWCIDKASTNIKLGGNVTLRSTARTPERLPNIGQQAVDLQLDPDQYSKFVQPSLQTVRIIVRAMVRELHTSGTSSKDYYTSGYVDGGKQDIIGWARKNFALFKLNQTDVMDELRNCWIEVGREGSLKGEEEKSSSSGGSLERPEIAKLMKSTLTKDKDP</sequence>
<accession>A0A0G2HXS3</accession>
<comment type="caution">
    <text evidence="2">The sequence shown here is derived from an EMBL/GenBank/DDBJ whole genome shotgun (WGS) entry which is preliminary data.</text>
</comment>
<evidence type="ECO:0000313" key="3">
    <source>
        <dbReference type="Proteomes" id="UP000034164"/>
    </source>
</evidence>
<dbReference type="EMBL" id="LCZI01001061">
    <property type="protein sequence ID" value="KKZ62595.1"/>
    <property type="molecule type" value="Genomic_DNA"/>
</dbReference>
<evidence type="ECO:0000313" key="2">
    <source>
        <dbReference type="EMBL" id="KKZ62595.1"/>
    </source>
</evidence>
<protein>
    <submittedName>
        <fullName evidence="2">Uncharacterized protein</fullName>
    </submittedName>
</protein>
<feature type="compositionally biased region" description="Basic and acidic residues" evidence="1">
    <location>
        <begin position="984"/>
        <end position="993"/>
    </location>
</feature>
<proteinExistence type="predicted"/>
<feature type="compositionally biased region" description="Basic and acidic residues" evidence="1">
    <location>
        <begin position="1001"/>
        <end position="1019"/>
    </location>
</feature>